<dbReference type="NCBIfam" id="NF038123">
    <property type="entry name" value="NF038123_dom"/>
    <property type="match status" value="2"/>
</dbReference>
<feature type="signal peptide" evidence="3">
    <location>
        <begin position="1"/>
        <end position="19"/>
    </location>
</feature>
<dbReference type="EMBL" id="JAUJEB010000001">
    <property type="protein sequence ID" value="MDN5212434.1"/>
    <property type="molecule type" value="Genomic_DNA"/>
</dbReference>
<dbReference type="RefSeq" id="WP_346757751.1">
    <property type="nucleotide sequence ID" value="NZ_JAUJEB010000001.1"/>
</dbReference>
<organism evidence="4 5">
    <name type="scientific">Agaribacillus aureus</name>
    <dbReference type="NCBI Taxonomy" id="3051825"/>
    <lineage>
        <taxon>Bacteria</taxon>
        <taxon>Pseudomonadati</taxon>
        <taxon>Bacteroidota</taxon>
        <taxon>Cytophagia</taxon>
        <taxon>Cytophagales</taxon>
        <taxon>Splendidivirgaceae</taxon>
        <taxon>Agaribacillus</taxon>
    </lineage>
</organism>
<proteinExistence type="inferred from homology"/>
<name>A0ABT8L3Y0_9BACT</name>
<dbReference type="Proteomes" id="UP001172083">
    <property type="component" value="Unassembled WGS sequence"/>
</dbReference>
<evidence type="ECO:0000313" key="5">
    <source>
        <dbReference type="Proteomes" id="UP001172083"/>
    </source>
</evidence>
<dbReference type="PROSITE" id="PS51257">
    <property type="entry name" value="PROKAR_LIPOPROTEIN"/>
    <property type="match status" value="1"/>
</dbReference>
<evidence type="ECO:0000313" key="4">
    <source>
        <dbReference type="EMBL" id="MDN5212434.1"/>
    </source>
</evidence>
<evidence type="ECO:0000256" key="3">
    <source>
        <dbReference type="SAM" id="SignalP"/>
    </source>
</evidence>
<evidence type="ECO:0000256" key="1">
    <source>
        <dbReference type="ARBA" id="ARBA00010457"/>
    </source>
</evidence>
<dbReference type="InterPro" id="IPR036423">
    <property type="entry name" value="SOD-like_Cu/Zn_dom_sf"/>
</dbReference>
<comment type="similarity">
    <text evidence="1">Belongs to the Cu-Zn superoxide dismutase family.</text>
</comment>
<dbReference type="Gene3D" id="2.60.40.2130">
    <property type="entry name" value="F-spondin domain"/>
    <property type="match status" value="2"/>
</dbReference>
<dbReference type="InterPro" id="IPR009465">
    <property type="entry name" value="Spondin_N"/>
</dbReference>
<accession>A0ABT8L3Y0</accession>
<gene>
    <name evidence="4" type="ORF">QQ020_10270</name>
</gene>
<evidence type="ECO:0000256" key="2">
    <source>
        <dbReference type="SAM" id="MobiDB-lite"/>
    </source>
</evidence>
<keyword evidence="3" id="KW-0732">Signal</keyword>
<keyword evidence="5" id="KW-1185">Reference proteome</keyword>
<protein>
    <submittedName>
        <fullName evidence="4">Spondin domain-containing protein</fullName>
    </submittedName>
</protein>
<dbReference type="SUPFAM" id="SSF49329">
    <property type="entry name" value="Cu,Zn superoxide dismutase-like"/>
    <property type="match status" value="1"/>
</dbReference>
<dbReference type="InterPro" id="IPR038678">
    <property type="entry name" value="Spondin_N_sf"/>
</dbReference>
<feature type="chain" id="PRO_5045487371" evidence="3">
    <location>
        <begin position="20"/>
        <end position="606"/>
    </location>
</feature>
<feature type="region of interest" description="Disordered" evidence="2">
    <location>
        <begin position="277"/>
        <end position="301"/>
    </location>
</feature>
<reference evidence="4" key="1">
    <citation type="submission" date="2023-06" db="EMBL/GenBank/DDBJ databases">
        <title>Genomic of Agaribacillus aureum.</title>
        <authorList>
            <person name="Wang G."/>
        </authorList>
    </citation>
    <scope>NUCLEOTIDE SEQUENCE</scope>
    <source>
        <strain evidence="4">BMA12</strain>
    </source>
</reference>
<sequence>MKKLLVILILTTTLFGACSDDDEGTPPPEVNIDDIVMAILDTLPNLTGNFETYPLNSVADPNINGKAVFAERSDNYSYVIISLDGTPSGGSHPAHIHNGMAPGPGDIAISLQNVDGTTGISMTEVITDDAGANVSYGALTGFDGYINVHLSDAELETLVAQGNIGANAGIVPFTVSIENVGRAFDFFQSGIFNTPVGATAPGPVLPGSGDTYQFSFYAGPSVLPGTETKLSFLTMLVASNDLFLAPLGTGIDLYDVDGNPISGDITDQVFLWDAGTELNRAPGSDDQPGPGNMPPGSGTEESANIQLLDEVGGVIPVVTTDDADMEVTIDYPAVSDLVSVSIANDGVFFTVTIENLSAGTAVETPLSPGGYLVHTSDNPIFTNSEPERGNGIEQIAEDGDPSVFSDFLIANTGLTVPLSPGVWALHEDGVNALFDSGSPDRGEGLVAIAEDGDPAALAAALAANSDVISSAVINTPDGADAPGPIGPGGSYSFTVFAKPGYNLSFAIMFIQSNDWFYTFSQGGLPLFSNGSPINGDITNSVLLYDVGSEVDQFPGAGLDQAIRQSGADTGADDENNVLRRLNFNDTDPFEIPPINQVVRVTVTPIN</sequence>
<comment type="caution">
    <text evidence="4">The sequence shown here is derived from an EMBL/GenBank/DDBJ whole genome shotgun (WGS) entry which is preliminary data.</text>
</comment>